<protein>
    <submittedName>
        <fullName evidence="2">Uncharacterized protein</fullName>
    </submittedName>
</protein>
<comment type="caution">
    <text evidence="2">The sequence shown here is derived from an EMBL/GenBank/DDBJ whole genome shotgun (WGS) entry which is preliminary data.</text>
</comment>
<sequence length="121" mass="13034">MAVEASLDVEARGIRLCRGNHGEEGGPKKRLQTNQNGMKTTDSRSKLGAPSTLPPSPDLGVMVDLNVATTRREASFSSVLSTRRHIERHARPETQGPPATPGPYDGGLDAAEVHSPRLWLI</sequence>
<evidence type="ECO:0000313" key="3">
    <source>
        <dbReference type="Proteomes" id="UP000014480"/>
    </source>
</evidence>
<reference evidence="3" key="1">
    <citation type="journal article" date="2013" name="New Phytol.">
        <title>Comparative genomic and transcriptomic analyses reveal the hemibiotrophic stage shift of Colletotrichum fungi.</title>
        <authorList>
            <person name="Gan P."/>
            <person name="Ikeda K."/>
            <person name="Irieda H."/>
            <person name="Narusaka M."/>
            <person name="O'Connell R.J."/>
            <person name="Narusaka Y."/>
            <person name="Takano Y."/>
            <person name="Kubo Y."/>
            <person name="Shirasu K."/>
        </authorList>
    </citation>
    <scope>NUCLEOTIDE SEQUENCE [LARGE SCALE GENOMIC DNA]</scope>
    <source>
        <strain evidence="3">104-T / ATCC 96160 / CBS 514.97 / LARS 414 / MAFF 240422</strain>
    </source>
</reference>
<evidence type="ECO:0000313" key="2">
    <source>
        <dbReference type="EMBL" id="TDZ26160.1"/>
    </source>
</evidence>
<dbReference type="AlphaFoldDB" id="A0A484G8B3"/>
<accession>A0A484G8B3</accession>
<proteinExistence type="predicted"/>
<dbReference type="Proteomes" id="UP000014480">
    <property type="component" value="Unassembled WGS sequence"/>
</dbReference>
<dbReference type="EMBL" id="AMCV02000001">
    <property type="protein sequence ID" value="TDZ26160.1"/>
    <property type="molecule type" value="Genomic_DNA"/>
</dbReference>
<feature type="region of interest" description="Disordered" evidence="1">
    <location>
        <begin position="16"/>
        <end position="60"/>
    </location>
</feature>
<organism evidence="2 3">
    <name type="scientific">Colletotrichum orbiculare (strain 104-T / ATCC 96160 / CBS 514.97 / LARS 414 / MAFF 240422)</name>
    <name type="common">Cucumber anthracnose fungus</name>
    <name type="synonym">Colletotrichum lagenarium</name>
    <dbReference type="NCBI Taxonomy" id="1213857"/>
    <lineage>
        <taxon>Eukaryota</taxon>
        <taxon>Fungi</taxon>
        <taxon>Dikarya</taxon>
        <taxon>Ascomycota</taxon>
        <taxon>Pezizomycotina</taxon>
        <taxon>Sordariomycetes</taxon>
        <taxon>Hypocreomycetidae</taxon>
        <taxon>Glomerellales</taxon>
        <taxon>Glomerellaceae</taxon>
        <taxon>Colletotrichum</taxon>
        <taxon>Colletotrichum orbiculare species complex</taxon>
    </lineage>
</organism>
<reference evidence="3" key="2">
    <citation type="journal article" date="2019" name="Mol. Plant Microbe Interact.">
        <title>Genome sequence resources for four phytopathogenic fungi from the Colletotrichum orbiculare species complex.</title>
        <authorList>
            <person name="Gan P."/>
            <person name="Tsushima A."/>
            <person name="Narusaka M."/>
            <person name="Narusaka Y."/>
            <person name="Takano Y."/>
            <person name="Kubo Y."/>
            <person name="Shirasu K."/>
        </authorList>
    </citation>
    <scope>GENOME REANNOTATION</scope>
    <source>
        <strain evidence="3">104-T / ATCC 96160 / CBS 514.97 / LARS 414 / MAFF 240422</strain>
    </source>
</reference>
<feature type="region of interest" description="Disordered" evidence="1">
    <location>
        <begin position="74"/>
        <end position="110"/>
    </location>
</feature>
<name>A0A484G8B3_COLOR</name>
<gene>
    <name evidence="2" type="ORF">Cob_v000743</name>
</gene>
<evidence type="ECO:0000256" key="1">
    <source>
        <dbReference type="SAM" id="MobiDB-lite"/>
    </source>
</evidence>
<keyword evidence="3" id="KW-1185">Reference proteome</keyword>